<feature type="transmembrane region" description="Helical" evidence="1">
    <location>
        <begin position="59"/>
        <end position="78"/>
    </location>
</feature>
<keyword evidence="1" id="KW-0812">Transmembrane</keyword>
<keyword evidence="1" id="KW-0472">Membrane</keyword>
<protein>
    <submittedName>
        <fullName evidence="2">Uncharacterized protein</fullName>
    </submittedName>
</protein>
<name>A0A6C0EYZ8_9ZZZZ</name>
<dbReference type="AlphaFoldDB" id="A0A6C0EYZ8"/>
<dbReference type="EMBL" id="MN738980">
    <property type="protein sequence ID" value="QHT33911.1"/>
    <property type="molecule type" value="Genomic_DNA"/>
</dbReference>
<reference evidence="2" key="1">
    <citation type="journal article" date="2020" name="Nature">
        <title>Giant virus diversity and host interactions through global metagenomics.</title>
        <authorList>
            <person name="Schulz F."/>
            <person name="Roux S."/>
            <person name="Paez-Espino D."/>
            <person name="Jungbluth S."/>
            <person name="Walsh D.A."/>
            <person name="Denef V.J."/>
            <person name="McMahon K.D."/>
            <person name="Konstantinidis K.T."/>
            <person name="Eloe-Fadrosh E.A."/>
            <person name="Kyrpides N.C."/>
            <person name="Woyke T."/>
        </authorList>
    </citation>
    <scope>NUCLEOTIDE SEQUENCE</scope>
    <source>
        <strain evidence="2">GVMAG-M-3300009161-52</strain>
    </source>
</reference>
<organism evidence="2">
    <name type="scientific">viral metagenome</name>
    <dbReference type="NCBI Taxonomy" id="1070528"/>
    <lineage>
        <taxon>unclassified sequences</taxon>
        <taxon>metagenomes</taxon>
        <taxon>organismal metagenomes</taxon>
    </lineage>
</organism>
<proteinExistence type="predicted"/>
<keyword evidence="1" id="KW-1133">Transmembrane helix</keyword>
<accession>A0A6C0EYZ8</accession>
<evidence type="ECO:0000256" key="1">
    <source>
        <dbReference type="SAM" id="Phobius"/>
    </source>
</evidence>
<evidence type="ECO:0000313" key="2">
    <source>
        <dbReference type="EMBL" id="QHT33911.1"/>
    </source>
</evidence>
<sequence>MSRNITYCDFPNVVPTDLLINYCLDQCDYMIDKCYCDCIQNDIPSTNDSQVTNFNMNNILMFVTFILFMMCIIVFGCCKITNLKLQKMAQYNRTRISAENEILQDPPTYLNGLPQYSEIYISNDTPNDTPNDIHIIPPPYKTNPSAYIPLD</sequence>